<name>A0A1L7ACU4_9PROT</name>
<evidence type="ECO:0000313" key="2">
    <source>
        <dbReference type="Proteomes" id="UP000185494"/>
    </source>
</evidence>
<reference evidence="1 2" key="1">
    <citation type="submission" date="2016-05" db="EMBL/GenBank/DDBJ databases">
        <title>Complete Genome and Methylome Analysis of Psychrotrophic Bacterial Isolates from Antarctic Lake Untersee.</title>
        <authorList>
            <person name="Fomenkov A."/>
            <person name="Akimov V.N."/>
            <person name="Vasilyeva L.V."/>
            <person name="Andersen D."/>
            <person name="Vincze T."/>
            <person name="Roberts R.J."/>
        </authorList>
    </citation>
    <scope>NUCLEOTIDE SEQUENCE [LARGE SCALE GENOMIC DNA]</scope>
    <source>
        <strain evidence="1 2">U14-5</strain>
    </source>
</reference>
<evidence type="ECO:0000313" key="1">
    <source>
        <dbReference type="EMBL" id="APT56459.1"/>
    </source>
</evidence>
<dbReference type="AlphaFoldDB" id="A0A1L7ACU4"/>
<evidence type="ECO:0008006" key="3">
    <source>
        <dbReference type="Google" id="ProtNLM"/>
    </source>
</evidence>
<dbReference type="Proteomes" id="UP000185494">
    <property type="component" value="Chromosome 1"/>
</dbReference>
<accession>A0A1L7ACU4</accession>
<dbReference type="eggNOG" id="ENOG502ZBJH">
    <property type="taxonomic scope" value="Bacteria"/>
</dbReference>
<organism evidence="1 2">
    <name type="scientific">Roseomonas gilardii</name>
    <dbReference type="NCBI Taxonomy" id="257708"/>
    <lineage>
        <taxon>Bacteria</taxon>
        <taxon>Pseudomonadati</taxon>
        <taxon>Pseudomonadota</taxon>
        <taxon>Alphaproteobacteria</taxon>
        <taxon>Acetobacterales</taxon>
        <taxon>Roseomonadaceae</taxon>
        <taxon>Roseomonas</taxon>
    </lineage>
</organism>
<protein>
    <recommendedName>
        <fullName evidence="3">Flagellar basal-body rod protein FlgF</fullName>
    </recommendedName>
</protein>
<gene>
    <name evidence="1" type="ORF">RGI145_04415</name>
</gene>
<dbReference type="RefSeq" id="WP_075797404.1">
    <property type="nucleotide sequence ID" value="NZ_CP015583.1"/>
</dbReference>
<dbReference type="EMBL" id="CP015583">
    <property type="protein sequence ID" value="APT56459.1"/>
    <property type="molecule type" value="Genomic_DNA"/>
</dbReference>
<dbReference type="Pfam" id="PF06748">
    <property type="entry name" value="DUF1217"/>
    <property type="match status" value="1"/>
</dbReference>
<dbReference type="STRING" id="257708.RGI145_04415"/>
<dbReference type="Gene3D" id="1.10.3700.10">
    <property type="entry name" value="AGR C 984p-like"/>
    <property type="match status" value="1"/>
</dbReference>
<sequence length="258" mass="28363">MLDGIGSLSAWAVIQKNGDTLRTRFEARKDMTADADRLRAAAKKFTSVDDLMKDRRSLKMVLEAYQLEDLIDQKAVVKKLLTEDPSSTKSYANRMVDQRLRAISKQFGGQDGNPLADSKLVESIIDKALENRFEKDAGDGNTGLREALYFQRQASSVTSLAGLMADTALTAVVKGAYALPSQFALLDYDKQKAILAKRVDLDDLQDPKKVAKLIQRYLAKEGDQSSSSQSMMLSLFDSSNDATSNLLSLIGQKVSLLA</sequence>
<dbReference type="SUPFAM" id="SSF158837">
    <property type="entry name" value="AGR C 984p-like"/>
    <property type="match status" value="1"/>
</dbReference>
<dbReference type="InterPro" id="IPR023157">
    <property type="entry name" value="AGR-C-984p-like_sf"/>
</dbReference>
<dbReference type="KEGG" id="rgi:RGI145_04415"/>
<dbReference type="InterPro" id="IPR010626">
    <property type="entry name" value="DUF1217"/>
</dbReference>
<proteinExistence type="predicted"/>